<dbReference type="AlphaFoldDB" id="E4ZWZ9"/>
<protein>
    <submittedName>
        <fullName evidence="1">Predicted protein</fullName>
    </submittedName>
</protein>
<proteinExistence type="predicted"/>
<accession>E4ZWZ9</accession>
<dbReference type="OMA" id="GKEFIMS"/>
<dbReference type="InParanoid" id="E4ZWZ9"/>
<reference evidence="2" key="1">
    <citation type="journal article" date="2011" name="Nat. Commun.">
        <title>Effector diversification within compartments of the Leptosphaeria maculans genome affected by Repeat-Induced Point mutations.</title>
        <authorList>
            <person name="Rouxel T."/>
            <person name="Grandaubert J."/>
            <person name="Hane J.K."/>
            <person name="Hoede C."/>
            <person name="van de Wouw A.P."/>
            <person name="Couloux A."/>
            <person name="Dominguez V."/>
            <person name="Anthouard V."/>
            <person name="Bally P."/>
            <person name="Bourras S."/>
            <person name="Cozijnsen A.J."/>
            <person name="Ciuffetti L.M."/>
            <person name="Degrave A."/>
            <person name="Dilmaghani A."/>
            <person name="Duret L."/>
            <person name="Fudal I."/>
            <person name="Goodwin S.B."/>
            <person name="Gout L."/>
            <person name="Glaser N."/>
            <person name="Linglin J."/>
            <person name="Kema G.H.J."/>
            <person name="Lapalu N."/>
            <person name="Lawrence C.B."/>
            <person name="May K."/>
            <person name="Meyer M."/>
            <person name="Ollivier B."/>
            <person name="Poulain J."/>
            <person name="Schoch C.L."/>
            <person name="Simon A."/>
            <person name="Spatafora J.W."/>
            <person name="Stachowiak A."/>
            <person name="Turgeon B.G."/>
            <person name="Tyler B.M."/>
            <person name="Vincent D."/>
            <person name="Weissenbach J."/>
            <person name="Amselem J."/>
            <person name="Quesneville H."/>
            <person name="Oliver R.P."/>
            <person name="Wincker P."/>
            <person name="Balesdent M.-H."/>
            <person name="Howlett B.J."/>
        </authorList>
    </citation>
    <scope>NUCLEOTIDE SEQUENCE [LARGE SCALE GENOMIC DNA]</scope>
    <source>
        <strain evidence="2">JN3 / isolate v23.1.3 / race Av1-4-5-6-7-8</strain>
    </source>
</reference>
<dbReference type="VEuPathDB" id="FungiDB:LEMA_P023610.1"/>
<gene>
    <name evidence="1" type="ORF">LEMA_P023610.1</name>
</gene>
<keyword evidence="2" id="KW-1185">Reference proteome</keyword>
<evidence type="ECO:0000313" key="2">
    <source>
        <dbReference type="Proteomes" id="UP000002668"/>
    </source>
</evidence>
<dbReference type="eggNOG" id="ENOG502RIBV">
    <property type="taxonomic scope" value="Eukaryota"/>
</dbReference>
<dbReference type="Proteomes" id="UP000002668">
    <property type="component" value="Genome"/>
</dbReference>
<dbReference type="GeneID" id="13281264"/>
<sequence>MAPRICLQDILCPHFYEIRKSILRHISAYDAAKLERLGALSLGMNERARYLNPIRDLLWDTDKIQNLLGQGMRITLIGTDVPALDQRLSDTQRYLRRNKHHRRLQIYLLGTFPMQGTSKETLYEMMNFGITGASCRSRSIIDRIQLQKLQQSLLQDPEPGKEFIMSFGVPSLLNSRANAKGYWYQEKDIPDRTIDLRVYVPCFDDRMWDEIRLPPIDALHIAGGLSQALRTITQVFVHEQHMNKADLTQEGFRPLLAPRKRPLALRISVFVVSLI</sequence>
<dbReference type="HOGENOM" id="CLU_1012186_0_0_1"/>
<dbReference type="EMBL" id="FP929127">
    <property type="protein sequence ID" value="CBX95209.1"/>
    <property type="molecule type" value="Genomic_DNA"/>
</dbReference>
<organism evidence="2">
    <name type="scientific">Leptosphaeria maculans (strain JN3 / isolate v23.1.3 / race Av1-4-5-6-7-8)</name>
    <name type="common">Blackleg fungus</name>
    <name type="synonym">Phoma lingam</name>
    <dbReference type="NCBI Taxonomy" id="985895"/>
    <lineage>
        <taxon>Eukaryota</taxon>
        <taxon>Fungi</taxon>
        <taxon>Dikarya</taxon>
        <taxon>Ascomycota</taxon>
        <taxon>Pezizomycotina</taxon>
        <taxon>Dothideomycetes</taxon>
        <taxon>Pleosporomycetidae</taxon>
        <taxon>Pleosporales</taxon>
        <taxon>Pleosporineae</taxon>
        <taxon>Leptosphaeriaceae</taxon>
        <taxon>Plenodomus</taxon>
        <taxon>Plenodomus lingam/Leptosphaeria maculans species complex</taxon>
    </lineage>
</organism>
<evidence type="ECO:0000313" key="1">
    <source>
        <dbReference type="EMBL" id="CBX95209.1"/>
    </source>
</evidence>
<dbReference type="RefSeq" id="XP_003838688.1">
    <property type="nucleotide sequence ID" value="XM_003838640.1"/>
</dbReference>
<dbReference type="OrthoDB" id="3791002at2759"/>
<name>E4ZWZ9_LEPMJ</name>